<feature type="region of interest" description="Disordered" evidence="2">
    <location>
        <begin position="600"/>
        <end position="656"/>
    </location>
</feature>
<dbReference type="Proteomes" id="UP000287168">
    <property type="component" value="Unassembled WGS sequence"/>
</dbReference>
<dbReference type="AlphaFoldDB" id="A0A451GGG5"/>
<keyword evidence="1" id="KW-0175">Coiled coil</keyword>
<evidence type="ECO:0000313" key="4">
    <source>
        <dbReference type="Proteomes" id="UP000287168"/>
    </source>
</evidence>
<keyword evidence="4" id="KW-1185">Reference proteome</keyword>
<evidence type="ECO:0000256" key="1">
    <source>
        <dbReference type="SAM" id="Coils"/>
    </source>
</evidence>
<sequence length="656" mass="71520">MSTLTIMNKTMTARKAREVARQNSFLGDGLTYIEPINGDEIDLPHVPPGSNGLDHPSVASQVERWERTSLLEMKARGEVLGNFKAGKDDAERGGPVDYDHILIAFTPDQSAMLKEDENLRDQVRRAVIRALATSPQDPDARRQLIATPMHMDRAEYHLQVILSRTPLKRLEDGQVLVQNAIVQDKSSPLNSVVGLINDALEAEGLTAFQIGAREHPRTAEKSALDTVSVMAEPLDKKSIVLPPAEGSLASRVMKMTPDEDKLRRLHDRQAKEVADLEAALEAARQRKDDIANAFAATVQIREAQEEAAAAKTARDEAEQLAFNALEKAERADKARAEATAKAEAAEAAQARAENQLAEVQQQLATLAAKLHEANGKLGDVQDKLKLSVDRETELEGELEASVAATEAAQADAKAIADKLAAEQVAHAAALAAVQAELAEVKKARQVAETKLAGEQAAREAEKITFGDMLKSLSTDKAASDAAAAAAKAETEAARKTQAEAARKLADALAEFSRVSEELDRVKEELGTEKDKHSELRTVYDKLVEKYRALRTFLKGSIQQLMGWRAENIEGIELHNEVIGFNEFADAQFEKLTPKKQEEFLTAVSDNNADRAKSQSPAEQKKPEATTPTANEDTPRRKTPPKGEPPAEEPPTGFKPR</sequence>
<accession>A0A451GGG5</accession>
<dbReference type="EMBL" id="SBLC01000076">
    <property type="protein sequence ID" value="RWY35614.1"/>
    <property type="molecule type" value="Genomic_DNA"/>
</dbReference>
<dbReference type="RefSeq" id="WP_128490954.1">
    <property type="nucleotide sequence ID" value="NZ_JBHLXB010000005.1"/>
</dbReference>
<protein>
    <submittedName>
        <fullName evidence="3">Uncharacterized protein</fullName>
    </submittedName>
</protein>
<feature type="coiled-coil region" evidence="1">
    <location>
        <begin position="259"/>
        <end position="376"/>
    </location>
</feature>
<feature type="compositionally biased region" description="Basic and acidic residues" evidence="2">
    <location>
        <begin position="607"/>
        <end position="623"/>
    </location>
</feature>
<name>A0A451GGG5_9RHOB</name>
<proteinExistence type="predicted"/>
<reference evidence="3 4" key="1">
    <citation type="journal article" date="2015" name="Int. J. Syst. Evol. Microbiol.">
        <title>Gemmobacter intermedius sp. nov., isolated from a white stork (Ciconia ciconia).</title>
        <authorList>
            <person name="Kampfer P."/>
            <person name="Jerzak L."/>
            <person name="Wilharm G."/>
            <person name="Golke J."/>
            <person name="Busse H.J."/>
            <person name="Glaeser S.P."/>
        </authorList>
    </citation>
    <scope>NUCLEOTIDE SEQUENCE [LARGE SCALE GENOMIC DNA]</scope>
    <source>
        <strain evidence="3 4">119/4</strain>
    </source>
</reference>
<evidence type="ECO:0000256" key="2">
    <source>
        <dbReference type="SAM" id="MobiDB-lite"/>
    </source>
</evidence>
<organism evidence="3 4">
    <name type="scientific">Falsigemmobacter intermedius</name>
    <dbReference type="NCBI Taxonomy" id="1553448"/>
    <lineage>
        <taxon>Bacteria</taxon>
        <taxon>Pseudomonadati</taxon>
        <taxon>Pseudomonadota</taxon>
        <taxon>Alphaproteobacteria</taxon>
        <taxon>Rhodobacterales</taxon>
        <taxon>Paracoccaceae</taxon>
        <taxon>Falsigemmobacter</taxon>
    </lineage>
</organism>
<comment type="caution">
    <text evidence="3">The sequence shown here is derived from an EMBL/GenBank/DDBJ whole genome shotgun (WGS) entry which is preliminary data.</text>
</comment>
<gene>
    <name evidence="3" type="ORF">EP867_18635</name>
</gene>
<evidence type="ECO:0000313" key="3">
    <source>
        <dbReference type="EMBL" id="RWY35614.1"/>
    </source>
</evidence>